<dbReference type="Proteomes" id="UP000249799">
    <property type="component" value="Chromosome"/>
</dbReference>
<evidence type="ECO:0000256" key="3">
    <source>
        <dbReference type="SAM" id="MobiDB-lite"/>
    </source>
</evidence>
<dbReference type="InterPro" id="IPR015797">
    <property type="entry name" value="NUDIX_hydrolase-like_dom_sf"/>
</dbReference>
<dbReference type="InterPro" id="IPR000086">
    <property type="entry name" value="NUDIX_hydrolase_dom"/>
</dbReference>
<comment type="similarity">
    <text evidence="2">Belongs to the Nudix hydrolase family.</text>
</comment>
<feature type="region of interest" description="Disordered" evidence="3">
    <location>
        <begin position="132"/>
        <end position="154"/>
    </location>
</feature>
<organism evidence="4 5">
    <name type="scientific">Bradymonas sediminis</name>
    <dbReference type="NCBI Taxonomy" id="1548548"/>
    <lineage>
        <taxon>Bacteria</taxon>
        <taxon>Deltaproteobacteria</taxon>
        <taxon>Bradymonadales</taxon>
        <taxon>Bradymonadaceae</taxon>
        <taxon>Bradymonas</taxon>
    </lineage>
</organism>
<dbReference type="Gene3D" id="3.90.79.10">
    <property type="entry name" value="Nucleoside Triphosphate Pyrophosphohydrolase"/>
    <property type="match status" value="1"/>
</dbReference>
<dbReference type="PANTHER" id="PTHR43736">
    <property type="entry name" value="ADP-RIBOSE PYROPHOSPHATASE"/>
    <property type="match status" value="1"/>
</dbReference>
<sequence>MTENYKNPTPTVDIIIEIDGRVVLIERKNKPLGWAIPGGFVDEGESVENAAWREAMEETGLEVELTDLLYVYSDPQRDPRQHTMSAVFIATATGAPDARDDAADARLFELDALPEDIAFDHARILAHYREYRRSGKRPAPAAELQRYRDKSAAK</sequence>
<dbReference type="InterPro" id="IPR020084">
    <property type="entry name" value="NUDIX_hydrolase_CS"/>
</dbReference>
<evidence type="ECO:0000313" key="5">
    <source>
        <dbReference type="Proteomes" id="UP000249799"/>
    </source>
</evidence>
<reference evidence="4 5" key="1">
    <citation type="submission" date="2018-06" db="EMBL/GenBank/DDBJ databases">
        <title>Lujinxingia sediminis gen. nov. sp. nov., a new facultative anaerobic member of the class Deltaproteobacteria, and proposal of Lujinxingaceae fam. nov.</title>
        <authorList>
            <person name="Guo L.-Y."/>
            <person name="Li C.-M."/>
            <person name="Wang S."/>
            <person name="Du Z.-J."/>
        </authorList>
    </citation>
    <scope>NUCLEOTIDE SEQUENCE [LARGE SCALE GENOMIC DNA]</scope>
    <source>
        <strain evidence="4 5">FA350</strain>
    </source>
</reference>
<dbReference type="SUPFAM" id="SSF55811">
    <property type="entry name" value="Nudix"/>
    <property type="match status" value="1"/>
</dbReference>
<evidence type="ECO:0000256" key="2">
    <source>
        <dbReference type="RuleBase" id="RU003476"/>
    </source>
</evidence>
<dbReference type="CDD" id="cd18873">
    <property type="entry name" value="NUDIX_NadM_like"/>
    <property type="match status" value="1"/>
</dbReference>
<dbReference type="OrthoDB" id="9761969at2"/>
<dbReference type="AlphaFoldDB" id="A0A2Z4FIB7"/>
<gene>
    <name evidence="4" type="ORF">DN745_03265</name>
</gene>
<name>A0A2Z4FIB7_9DELT</name>
<dbReference type="KEGG" id="bsed:DN745_03265"/>
<accession>A0A2Z4FIB7</accession>
<dbReference type="PANTHER" id="PTHR43736:SF1">
    <property type="entry name" value="DIHYDRONEOPTERIN TRIPHOSPHATE DIPHOSPHATASE"/>
    <property type="match status" value="1"/>
</dbReference>
<dbReference type="InterPro" id="IPR020476">
    <property type="entry name" value="Nudix_hydrolase"/>
</dbReference>
<keyword evidence="1 2" id="KW-0378">Hydrolase</keyword>
<dbReference type="EMBL" id="CP030032">
    <property type="protein sequence ID" value="AWV88416.1"/>
    <property type="molecule type" value="Genomic_DNA"/>
</dbReference>
<evidence type="ECO:0000256" key="1">
    <source>
        <dbReference type="ARBA" id="ARBA00022801"/>
    </source>
</evidence>
<keyword evidence="5" id="KW-1185">Reference proteome</keyword>
<proteinExistence type="inferred from homology"/>
<dbReference type="PRINTS" id="PR00502">
    <property type="entry name" value="NUDIXFAMILY"/>
</dbReference>
<dbReference type="PROSITE" id="PS00893">
    <property type="entry name" value="NUDIX_BOX"/>
    <property type="match status" value="1"/>
</dbReference>
<dbReference type="PROSITE" id="PS51462">
    <property type="entry name" value="NUDIX"/>
    <property type="match status" value="1"/>
</dbReference>
<evidence type="ECO:0000313" key="4">
    <source>
        <dbReference type="EMBL" id="AWV88416.1"/>
    </source>
</evidence>
<protein>
    <submittedName>
        <fullName evidence="4">NUDIX hydrolase</fullName>
    </submittedName>
</protein>
<dbReference type="RefSeq" id="WP_111332140.1">
    <property type="nucleotide sequence ID" value="NZ_CP030032.1"/>
</dbReference>
<feature type="compositionally biased region" description="Basic and acidic residues" evidence="3">
    <location>
        <begin position="145"/>
        <end position="154"/>
    </location>
</feature>
<dbReference type="GO" id="GO:0016787">
    <property type="term" value="F:hydrolase activity"/>
    <property type="evidence" value="ECO:0007669"/>
    <property type="project" value="UniProtKB-KW"/>
</dbReference>
<dbReference type="Pfam" id="PF00293">
    <property type="entry name" value="NUDIX"/>
    <property type="match status" value="1"/>
</dbReference>